<dbReference type="PANTHER" id="PTHR23021:SF11">
    <property type="entry name" value="SERPENTINE RECEPTOR, CLASS T"/>
    <property type="match status" value="1"/>
</dbReference>
<protein>
    <submittedName>
        <fullName evidence="3">G-protein coupled receptors family 1 profile domain-containing protein</fullName>
    </submittedName>
</protein>
<reference evidence="3" key="1">
    <citation type="submission" date="2022-11" db="UniProtKB">
        <authorList>
            <consortium name="WormBaseParasite"/>
        </authorList>
    </citation>
    <scope>IDENTIFICATION</scope>
</reference>
<evidence type="ECO:0000256" key="1">
    <source>
        <dbReference type="SAM" id="Phobius"/>
    </source>
</evidence>
<keyword evidence="1" id="KW-0812">Transmembrane</keyword>
<dbReference type="PANTHER" id="PTHR23021">
    <property type="entry name" value="SERPENTINE RECEPTOR, CLASS T"/>
    <property type="match status" value="1"/>
</dbReference>
<feature type="transmembrane region" description="Helical" evidence="1">
    <location>
        <begin position="69"/>
        <end position="91"/>
    </location>
</feature>
<accession>A0A914IFZ0</accession>
<feature type="transmembrane region" description="Helical" evidence="1">
    <location>
        <begin position="249"/>
        <end position="270"/>
    </location>
</feature>
<dbReference type="WBParaSite" id="Gr19_v10_g9553.t1">
    <property type="protein sequence ID" value="Gr19_v10_g9553.t1"/>
    <property type="gene ID" value="Gr19_v10_g9553"/>
</dbReference>
<feature type="transmembrane region" description="Helical" evidence="1">
    <location>
        <begin position="202"/>
        <end position="222"/>
    </location>
</feature>
<feature type="transmembrane region" description="Helical" evidence="1">
    <location>
        <begin position="103"/>
        <end position="128"/>
    </location>
</feature>
<dbReference type="Pfam" id="PF10321">
    <property type="entry name" value="7TM_GPCR_Srt"/>
    <property type="match status" value="1"/>
</dbReference>
<dbReference type="SUPFAM" id="SSF81321">
    <property type="entry name" value="Family A G protein-coupled receptor-like"/>
    <property type="match status" value="1"/>
</dbReference>
<dbReference type="AlphaFoldDB" id="A0A914IFZ0"/>
<feature type="transmembrane region" description="Helical" evidence="1">
    <location>
        <begin position="149"/>
        <end position="168"/>
    </location>
</feature>
<organism evidence="2 3">
    <name type="scientific">Globodera rostochiensis</name>
    <name type="common">Golden nematode worm</name>
    <name type="synonym">Heterodera rostochiensis</name>
    <dbReference type="NCBI Taxonomy" id="31243"/>
    <lineage>
        <taxon>Eukaryota</taxon>
        <taxon>Metazoa</taxon>
        <taxon>Ecdysozoa</taxon>
        <taxon>Nematoda</taxon>
        <taxon>Chromadorea</taxon>
        <taxon>Rhabditida</taxon>
        <taxon>Tylenchina</taxon>
        <taxon>Tylenchomorpha</taxon>
        <taxon>Tylenchoidea</taxon>
        <taxon>Heteroderidae</taxon>
        <taxon>Heteroderinae</taxon>
        <taxon>Globodera</taxon>
    </lineage>
</organism>
<keyword evidence="1" id="KW-0472">Membrane</keyword>
<name>A0A914IFZ0_GLORO</name>
<evidence type="ECO:0000313" key="2">
    <source>
        <dbReference type="Proteomes" id="UP000887572"/>
    </source>
</evidence>
<feature type="transmembrane region" description="Helical" evidence="1">
    <location>
        <begin position="276"/>
        <end position="301"/>
    </location>
</feature>
<feature type="transmembrane region" description="Helical" evidence="1">
    <location>
        <begin position="32"/>
        <end position="57"/>
    </location>
</feature>
<dbReference type="InterPro" id="IPR019425">
    <property type="entry name" value="7TM_GPCR_serpentine_rcpt_Srt"/>
</dbReference>
<dbReference type="Proteomes" id="UP000887572">
    <property type="component" value="Unplaced"/>
</dbReference>
<sequence>MECLLNDECYNAHYNCNIYNPDSIPRAKRQNIVPGVTLLICYVIFELLYVPCVVVFAQKKNIRESCYKLMLFMGLISMVNIHSGCLLIGIYAIRGDVFCDRPLFNYIVGMAVFAFYTCECIVSVILAVNRCIEMINHRLAVALFDGAKVYIWIGASIVYGLFMGFMFIPPMANGMMVGFFWQAHIGYVEDTEGWYQHKLFPIHNFSIGFSIPIIYLILYFMLRKKSMTIVSSTEQRQQPNSERKRNKKIFFQVMLIGFLTMLFAFLYVYIEYFPVSPWFIVFAHFSWASSQGIFALIMIVLNSHIRHSIKSVFIEPTLSRFTASRVNSSAIHAN</sequence>
<dbReference type="Gene3D" id="1.20.1070.10">
    <property type="entry name" value="Rhodopsin 7-helix transmembrane proteins"/>
    <property type="match status" value="1"/>
</dbReference>
<keyword evidence="2" id="KW-1185">Reference proteome</keyword>
<keyword evidence="1" id="KW-1133">Transmembrane helix</keyword>
<evidence type="ECO:0000313" key="3">
    <source>
        <dbReference type="WBParaSite" id="Gr19_v10_g9553.t1"/>
    </source>
</evidence>
<proteinExistence type="predicted"/>